<dbReference type="Proteomes" id="UP001157418">
    <property type="component" value="Unassembled WGS sequence"/>
</dbReference>
<evidence type="ECO:0000313" key="2">
    <source>
        <dbReference type="EMBL" id="CAH1427466.1"/>
    </source>
</evidence>
<feature type="transmembrane region" description="Helical" evidence="1">
    <location>
        <begin position="20"/>
        <end position="45"/>
    </location>
</feature>
<protein>
    <submittedName>
        <fullName evidence="2">Uncharacterized protein</fullName>
    </submittedName>
</protein>
<proteinExistence type="predicted"/>
<evidence type="ECO:0000313" key="3">
    <source>
        <dbReference type="Proteomes" id="UP001157418"/>
    </source>
</evidence>
<keyword evidence="1" id="KW-0472">Membrane</keyword>
<keyword evidence="1" id="KW-1133">Transmembrane helix</keyword>
<dbReference type="EMBL" id="CAKMRJ010002223">
    <property type="protein sequence ID" value="CAH1427466.1"/>
    <property type="molecule type" value="Genomic_DNA"/>
</dbReference>
<evidence type="ECO:0000256" key="1">
    <source>
        <dbReference type="SAM" id="Phobius"/>
    </source>
</evidence>
<sequence>MSLLPWAVAQLLPPVKHDSFSFPVSQTLLPFIVSTFIFSPIAAFLKNVGKSMPKATLVRFSWKTTKIIWSRSSALRWNESFCNPKEAKEGMRLVIVYPLKNLDLLLNILTEDIHTILKSQRHSISRTPTYFVKVSTTTTFFQQPPVSLCG</sequence>
<reference evidence="2 3" key="1">
    <citation type="submission" date="2022-01" db="EMBL/GenBank/DDBJ databases">
        <authorList>
            <person name="Xiong W."/>
            <person name="Schranz E."/>
        </authorList>
    </citation>
    <scope>NUCLEOTIDE SEQUENCE [LARGE SCALE GENOMIC DNA]</scope>
</reference>
<keyword evidence="1" id="KW-0812">Transmembrane</keyword>
<name>A0AAU9MPS6_9ASTR</name>
<dbReference type="AlphaFoldDB" id="A0AAU9MPS6"/>
<organism evidence="2 3">
    <name type="scientific">Lactuca virosa</name>
    <dbReference type="NCBI Taxonomy" id="75947"/>
    <lineage>
        <taxon>Eukaryota</taxon>
        <taxon>Viridiplantae</taxon>
        <taxon>Streptophyta</taxon>
        <taxon>Embryophyta</taxon>
        <taxon>Tracheophyta</taxon>
        <taxon>Spermatophyta</taxon>
        <taxon>Magnoliopsida</taxon>
        <taxon>eudicotyledons</taxon>
        <taxon>Gunneridae</taxon>
        <taxon>Pentapetalae</taxon>
        <taxon>asterids</taxon>
        <taxon>campanulids</taxon>
        <taxon>Asterales</taxon>
        <taxon>Asteraceae</taxon>
        <taxon>Cichorioideae</taxon>
        <taxon>Cichorieae</taxon>
        <taxon>Lactucinae</taxon>
        <taxon>Lactuca</taxon>
    </lineage>
</organism>
<accession>A0AAU9MPS6</accession>
<comment type="caution">
    <text evidence="2">The sequence shown here is derived from an EMBL/GenBank/DDBJ whole genome shotgun (WGS) entry which is preliminary data.</text>
</comment>
<keyword evidence="3" id="KW-1185">Reference proteome</keyword>
<gene>
    <name evidence="2" type="ORF">LVIROSA_LOCUS14470</name>
</gene>